<keyword evidence="2" id="KW-0813">Transport</keyword>
<keyword evidence="4 6" id="KW-0067">ATP-binding</keyword>
<dbReference type="InterPro" id="IPR027417">
    <property type="entry name" value="P-loop_NTPase"/>
</dbReference>
<dbReference type="AlphaFoldDB" id="A0A9Q8TY07"/>
<dbReference type="PANTHER" id="PTHR42734:SF5">
    <property type="entry name" value="IRON TRANSPORT SYSTEM ATP-BINDING PROTEIN HI_0361-RELATED"/>
    <property type="match status" value="1"/>
</dbReference>
<dbReference type="InterPro" id="IPR003593">
    <property type="entry name" value="AAA+_ATPase"/>
</dbReference>
<dbReference type="Pfam" id="PF00005">
    <property type="entry name" value="ABC_tran"/>
    <property type="match status" value="1"/>
</dbReference>
<dbReference type="RefSeq" id="WP_250248528.1">
    <property type="nucleotide sequence ID" value="NZ_CP097753.1"/>
</dbReference>
<dbReference type="InterPro" id="IPR050153">
    <property type="entry name" value="Metal_Ion_Import_ABC"/>
</dbReference>
<sequence>MFVGRYSLVFLVTLIIKDKPMMTLCNVIAGYYGRNVSPSVSGRIRYGSMIAIVGPNGIGKSTLLKTLAGLLPPISGTLKFGKRGKPRVSYLPQDKTIDYHFPLTVFDVVSMGCWPRINLLKRLNRRQKTVIWRSLEQVKLLDLLNQYIETLSGGQVQRMLFARMLTQQASLILLDEPFQGVDENTCKIMIRSVNLLCRRGCTVIAALHNDELVTEYFPNILSLTHSCSIWNSSVQI</sequence>
<evidence type="ECO:0000313" key="6">
    <source>
        <dbReference type="EMBL" id="URJ28126.1"/>
    </source>
</evidence>
<reference evidence="6" key="1">
    <citation type="submission" date="2022-05" db="EMBL/GenBank/DDBJ databases">
        <title>Impact of host demography and evolutionary history on endosymbiont molecular evolution: a test in carpenter ants (Genus Camponotus) and their Blochmannia endosymbionts.</title>
        <authorList>
            <person name="Manthey J.D."/>
            <person name="Giron J.C."/>
            <person name="Hruska J.P."/>
        </authorList>
    </citation>
    <scope>NUCLEOTIDE SEQUENCE</scope>
    <source>
        <strain evidence="6">C-039</strain>
    </source>
</reference>
<keyword evidence="3" id="KW-0547">Nucleotide-binding</keyword>
<name>A0A9Q8TY07_9ENTR</name>
<dbReference type="SMART" id="SM00382">
    <property type="entry name" value="AAA"/>
    <property type="match status" value="1"/>
</dbReference>
<evidence type="ECO:0000256" key="4">
    <source>
        <dbReference type="ARBA" id="ARBA00022840"/>
    </source>
</evidence>
<evidence type="ECO:0000259" key="5">
    <source>
        <dbReference type="PROSITE" id="PS50893"/>
    </source>
</evidence>
<dbReference type="GO" id="GO:0005524">
    <property type="term" value="F:ATP binding"/>
    <property type="evidence" value="ECO:0007669"/>
    <property type="project" value="UniProtKB-KW"/>
</dbReference>
<gene>
    <name evidence="6" type="ORF">M9393_03060</name>
</gene>
<dbReference type="EMBL" id="CP097753">
    <property type="protein sequence ID" value="URJ28126.1"/>
    <property type="molecule type" value="Genomic_DNA"/>
</dbReference>
<evidence type="ECO:0000256" key="3">
    <source>
        <dbReference type="ARBA" id="ARBA00022741"/>
    </source>
</evidence>
<evidence type="ECO:0000256" key="2">
    <source>
        <dbReference type="ARBA" id="ARBA00022448"/>
    </source>
</evidence>
<accession>A0A9Q8TY07</accession>
<dbReference type="GO" id="GO:0016887">
    <property type="term" value="F:ATP hydrolysis activity"/>
    <property type="evidence" value="ECO:0007669"/>
    <property type="project" value="InterPro"/>
</dbReference>
<feature type="domain" description="ABC transporter" evidence="5">
    <location>
        <begin position="22"/>
        <end position="236"/>
    </location>
</feature>
<dbReference type="SUPFAM" id="SSF52540">
    <property type="entry name" value="P-loop containing nucleoside triphosphate hydrolases"/>
    <property type="match status" value="1"/>
</dbReference>
<organism evidence="6 7">
    <name type="scientific">Candidatus Blochmannia vicinus</name>
    <name type="common">nom. nud.</name>
    <dbReference type="NCBI Taxonomy" id="251540"/>
    <lineage>
        <taxon>Bacteria</taxon>
        <taxon>Pseudomonadati</taxon>
        <taxon>Pseudomonadota</taxon>
        <taxon>Gammaproteobacteria</taxon>
        <taxon>Enterobacterales</taxon>
        <taxon>Enterobacteriaceae</taxon>
        <taxon>ant endosymbionts</taxon>
        <taxon>Candidatus Blochmanniella</taxon>
    </lineage>
</organism>
<proteinExistence type="inferred from homology"/>
<dbReference type="PROSITE" id="PS50893">
    <property type="entry name" value="ABC_TRANSPORTER_2"/>
    <property type="match status" value="1"/>
</dbReference>
<comment type="similarity">
    <text evidence="1">Belongs to the ABC transporter superfamily.</text>
</comment>
<evidence type="ECO:0000313" key="7">
    <source>
        <dbReference type="Proteomes" id="UP001056209"/>
    </source>
</evidence>
<dbReference type="Proteomes" id="UP001056209">
    <property type="component" value="Chromosome"/>
</dbReference>
<evidence type="ECO:0000256" key="1">
    <source>
        <dbReference type="ARBA" id="ARBA00005417"/>
    </source>
</evidence>
<protein>
    <submittedName>
        <fullName evidence="6">ABC transporter ATP-binding protein</fullName>
    </submittedName>
</protein>
<dbReference type="PANTHER" id="PTHR42734">
    <property type="entry name" value="METAL TRANSPORT SYSTEM ATP-BINDING PROTEIN TM_0124-RELATED"/>
    <property type="match status" value="1"/>
</dbReference>
<dbReference type="CDD" id="cd03235">
    <property type="entry name" value="ABC_Metallic_Cations"/>
    <property type="match status" value="1"/>
</dbReference>
<dbReference type="Gene3D" id="3.40.50.300">
    <property type="entry name" value="P-loop containing nucleotide triphosphate hydrolases"/>
    <property type="match status" value="1"/>
</dbReference>
<dbReference type="InterPro" id="IPR003439">
    <property type="entry name" value="ABC_transporter-like_ATP-bd"/>
</dbReference>